<dbReference type="RefSeq" id="WP_259660763.1">
    <property type="nucleotide sequence ID" value="NZ_JAHXRI010000006.1"/>
</dbReference>
<evidence type="ECO:0000256" key="3">
    <source>
        <dbReference type="ARBA" id="ARBA00022475"/>
    </source>
</evidence>
<proteinExistence type="predicted"/>
<feature type="transmembrane region" description="Helical" evidence="9">
    <location>
        <begin position="336"/>
        <end position="353"/>
    </location>
</feature>
<feature type="transmembrane region" description="Helical" evidence="9">
    <location>
        <begin position="360"/>
        <end position="381"/>
    </location>
</feature>
<keyword evidence="6 9" id="KW-1133">Transmembrane helix</keyword>
<dbReference type="SUPFAM" id="SSF82693">
    <property type="entry name" value="Multidrug efflux transporter AcrB pore domain, PN1, PN2, PC1 and PC2 subdomains"/>
    <property type="match status" value="4"/>
</dbReference>
<keyword evidence="7 9" id="KW-0472">Membrane</keyword>
<dbReference type="Gene3D" id="1.20.1640.10">
    <property type="entry name" value="Multidrug efflux transporter AcrB transmembrane domain"/>
    <property type="match status" value="2"/>
</dbReference>
<evidence type="ECO:0000256" key="2">
    <source>
        <dbReference type="ARBA" id="ARBA00022448"/>
    </source>
</evidence>
<keyword evidence="2" id="KW-0813">Transport</keyword>
<feature type="transmembrane region" description="Helical" evidence="9">
    <location>
        <begin position="958"/>
        <end position="978"/>
    </location>
</feature>
<dbReference type="PANTHER" id="PTHR32063">
    <property type="match status" value="1"/>
</dbReference>
<dbReference type="AlphaFoldDB" id="A0A953NBU7"/>
<dbReference type="SUPFAM" id="SSF82714">
    <property type="entry name" value="Multidrug efflux transporter AcrB TolC docking domain, DN and DC subdomains"/>
    <property type="match status" value="2"/>
</dbReference>
<dbReference type="SUPFAM" id="SSF82866">
    <property type="entry name" value="Multidrug efflux transporter AcrB transmembrane domain"/>
    <property type="match status" value="2"/>
</dbReference>
<evidence type="ECO:0000256" key="8">
    <source>
        <dbReference type="SAM" id="MobiDB-lite"/>
    </source>
</evidence>
<evidence type="ECO:0000313" key="11">
    <source>
        <dbReference type="Proteomes" id="UP000739565"/>
    </source>
</evidence>
<name>A0A953NBU7_9BURK</name>
<keyword evidence="3" id="KW-1003">Cell membrane</keyword>
<dbReference type="GO" id="GO:0005886">
    <property type="term" value="C:plasma membrane"/>
    <property type="evidence" value="ECO:0007669"/>
    <property type="project" value="UniProtKB-SubCell"/>
</dbReference>
<dbReference type="Gene3D" id="3.30.70.1440">
    <property type="entry name" value="Multidrug efflux transporter AcrB pore domain"/>
    <property type="match status" value="1"/>
</dbReference>
<dbReference type="PRINTS" id="PR00702">
    <property type="entry name" value="ACRIFLAVINRP"/>
</dbReference>
<dbReference type="Gene3D" id="3.30.70.1430">
    <property type="entry name" value="Multidrug efflux transporter AcrB pore domain"/>
    <property type="match status" value="2"/>
</dbReference>
<organism evidence="10 11">
    <name type="scientific">Zwartia hollandica</name>
    <dbReference type="NCBI Taxonomy" id="324606"/>
    <lineage>
        <taxon>Bacteria</taxon>
        <taxon>Pseudomonadati</taxon>
        <taxon>Pseudomonadota</taxon>
        <taxon>Betaproteobacteria</taxon>
        <taxon>Burkholderiales</taxon>
        <taxon>Alcaligenaceae</taxon>
        <taxon>Zwartia</taxon>
    </lineage>
</organism>
<dbReference type="Gene3D" id="3.30.2090.10">
    <property type="entry name" value="Multidrug efflux transporter AcrB TolC docking domain, DN and DC subdomains"/>
    <property type="match status" value="2"/>
</dbReference>
<accession>A0A953NBU7</accession>
<evidence type="ECO:0000256" key="6">
    <source>
        <dbReference type="ARBA" id="ARBA00022989"/>
    </source>
</evidence>
<evidence type="ECO:0000256" key="4">
    <source>
        <dbReference type="ARBA" id="ARBA00022519"/>
    </source>
</evidence>
<dbReference type="Proteomes" id="UP000739565">
    <property type="component" value="Unassembled WGS sequence"/>
</dbReference>
<keyword evidence="5 9" id="KW-0812">Transmembrane</keyword>
<dbReference type="FunFam" id="3.30.70.1430:FF:000001">
    <property type="entry name" value="Efflux pump membrane transporter"/>
    <property type="match status" value="1"/>
</dbReference>
<feature type="transmembrane region" description="Helical" evidence="9">
    <location>
        <begin position="387"/>
        <end position="410"/>
    </location>
</feature>
<evidence type="ECO:0000256" key="1">
    <source>
        <dbReference type="ARBA" id="ARBA00004429"/>
    </source>
</evidence>
<evidence type="ECO:0000256" key="5">
    <source>
        <dbReference type="ARBA" id="ARBA00022692"/>
    </source>
</evidence>
<evidence type="ECO:0000313" key="10">
    <source>
        <dbReference type="EMBL" id="MBZ1350386.1"/>
    </source>
</evidence>
<sequence>MSLSGPFIVRPVATTLIWLGVVLAGLLAHSLLPIAPLPQIELPSISVRADMPGASPEVMAATVATPLERSLGTIAGLTEMTSRSTTGQTRITLQFDLSRDISRAATDVQGAINAARAMMPSGLRNNPSYKKANPSAAPIMTLALTSATLSQGQLYDIASTTVQQKLSQVQGVGEVQIGGSSLPAVRVDLDPEKLTQYGVSLEAVRMAIAAANSTRPKGFLENDTLRWQIVANDQLWKASDYRPLIVAWRNGAAVRLSDVAQVEDSVEDTFNLGYFNAQQAILVLVRSEAKANIIETVDQIRADLPVLRAMLPADVTLDVAQDRTPSIRASVREAEHTLVIAIGLVMLVVLLFLRNWRAALIPTVAVPVSLIGTFGVMYLAGYSLNTMSLMALIVATGFVVDDAIVVLENIMRHIERGESVKRAALRGTREVGFTVLSMSISLIAVFIPILLMGGLPGRLFREFAVTLSAAIVISMLVSLTLTPMMAARMLRRQEKDEVASRTPGFIGRMLDAALNATVRGYSLTLDWALRHGRIMMLLLAATIGLNFYLYGAVPKGFFPQQDTGMMLGFFSADEGTSFESMKPKLDRFRQILMRDPAISTVTAYANGRGGSNFSFLAVQLKPFAERKVSVREVINRLRPQLSGNPGARLFLVPQQDIRIGGRQSSSQYQYTLMASELGDLKEWLPKVQEALAKLPELVDVDTDVEDRGRQVSILVDRDAAQRLGISMASISAVLNNSFSQRQISVMYGARNQYRVVMGVAPRFAQDPDSLNDVYVLSQTGQRVPFSAFAKFEVSNSPLSVRHQGLLAADTISFDLAPDVSLGQASKAIEQAVSEINLPSERIQAGFQGTAKALQSALSNQPWLILAALVTMYIVLGMLYESTIHPLTILSTLPSAGVGALLALLLLKTEFTLIALIGVFLLIGIVKKNAIMMVDFALDAQRRLGLSPRDAIHQACLTRFRPILMTTAAAIFGAMPLVFASGAGVELRKPLGITILGGLLVSQLLTLYTTPVVYLYLDRFRLWMLSRPWSKQSGSSTSAKPVTSASSGLPHA</sequence>
<dbReference type="FunFam" id="1.20.1640.10:FF:000001">
    <property type="entry name" value="Efflux pump membrane transporter"/>
    <property type="match status" value="1"/>
</dbReference>
<evidence type="ECO:0000256" key="7">
    <source>
        <dbReference type="ARBA" id="ARBA00023136"/>
    </source>
</evidence>
<dbReference type="PANTHER" id="PTHR32063:SF34">
    <property type="entry name" value="MULTIDRUG RESISTANCE PROTEIN MDTC"/>
    <property type="match status" value="1"/>
</dbReference>
<protein>
    <submittedName>
        <fullName evidence="10">Efflux RND transporter permease subunit</fullName>
    </submittedName>
</protein>
<feature type="transmembrane region" description="Helical" evidence="9">
    <location>
        <begin position="431"/>
        <end position="451"/>
    </location>
</feature>
<feature type="transmembrane region" description="Helical" evidence="9">
    <location>
        <begin position="862"/>
        <end position="879"/>
    </location>
</feature>
<dbReference type="InterPro" id="IPR001036">
    <property type="entry name" value="Acrflvin-R"/>
</dbReference>
<gene>
    <name evidence="10" type="ORF">KZZ10_06975</name>
</gene>
<feature type="transmembrane region" description="Helical" evidence="9">
    <location>
        <begin position="463"/>
        <end position="486"/>
    </location>
</feature>
<dbReference type="EMBL" id="JAHXRI010000006">
    <property type="protein sequence ID" value="MBZ1350386.1"/>
    <property type="molecule type" value="Genomic_DNA"/>
</dbReference>
<dbReference type="GO" id="GO:0042910">
    <property type="term" value="F:xenobiotic transmembrane transporter activity"/>
    <property type="evidence" value="ECO:0007669"/>
    <property type="project" value="TreeGrafter"/>
</dbReference>
<comment type="subcellular location">
    <subcellularLocation>
        <location evidence="1">Cell inner membrane</location>
        <topology evidence="1">Multi-pass membrane protein</topology>
    </subcellularLocation>
</comment>
<dbReference type="InterPro" id="IPR027463">
    <property type="entry name" value="AcrB_DN_DC_subdom"/>
</dbReference>
<dbReference type="Pfam" id="PF00873">
    <property type="entry name" value="ACR_tran"/>
    <property type="match status" value="1"/>
</dbReference>
<feature type="transmembrane region" description="Helical" evidence="9">
    <location>
        <begin position="912"/>
        <end position="937"/>
    </location>
</feature>
<feature type="transmembrane region" description="Helical" evidence="9">
    <location>
        <begin position="990"/>
        <end position="1016"/>
    </location>
</feature>
<keyword evidence="4" id="KW-0997">Cell inner membrane</keyword>
<dbReference type="Gene3D" id="3.30.70.1320">
    <property type="entry name" value="Multidrug efflux transporter AcrB pore domain like"/>
    <property type="match status" value="1"/>
</dbReference>
<feature type="region of interest" description="Disordered" evidence="8">
    <location>
        <begin position="1029"/>
        <end position="1051"/>
    </location>
</feature>
<comment type="caution">
    <text evidence="10">The sequence shown here is derived from an EMBL/GenBank/DDBJ whole genome shotgun (WGS) entry which is preliminary data.</text>
</comment>
<evidence type="ECO:0000256" key="9">
    <source>
        <dbReference type="SAM" id="Phobius"/>
    </source>
</evidence>
<reference evidence="10" key="1">
    <citation type="submission" date="2021-07" db="EMBL/GenBank/DDBJ databases">
        <title>New genus and species of the family Alcaligenaceae.</title>
        <authorList>
            <person name="Hahn M.W."/>
        </authorList>
    </citation>
    <scope>NUCLEOTIDE SEQUENCE</scope>
    <source>
        <strain evidence="10">LF4-65</strain>
    </source>
</reference>
<keyword evidence="11" id="KW-1185">Reference proteome</keyword>